<dbReference type="EMBL" id="JARKIE010001133">
    <property type="protein sequence ID" value="KAJ7605866.1"/>
    <property type="molecule type" value="Genomic_DNA"/>
</dbReference>
<sequence length="229" mass="25342">MPLCPFPGIMNEDKGDYTLIIHTPRMLMRVQSPLSRSPLQMSTMSRGPHLHILHLILAHRRAQGGHTTTSPHTPALKRAQAGPSLAWGQQAILSAPRTNKCVAKPTPDAEMRRTRADAMLFQPRPLIPTPKRKDTLPGCRRGILRCPRIARECTARSMGRVYNTLTVSCASFVPGSISRGDIHMRTGRTDGCRCTDKHSEGVHPPSVKEEMVLDEKVQEGELSSGFIGW</sequence>
<keyword evidence="2" id="KW-1185">Reference proteome</keyword>
<gene>
    <name evidence="1" type="ORF">B0H17DRAFT_1154179</name>
</gene>
<protein>
    <submittedName>
        <fullName evidence="1">Uncharacterized protein</fullName>
    </submittedName>
</protein>
<evidence type="ECO:0000313" key="2">
    <source>
        <dbReference type="Proteomes" id="UP001221757"/>
    </source>
</evidence>
<dbReference type="Proteomes" id="UP001221757">
    <property type="component" value="Unassembled WGS sequence"/>
</dbReference>
<evidence type="ECO:0000313" key="1">
    <source>
        <dbReference type="EMBL" id="KAJ7605866.1"/>
    </source>
</evidence>
<proteinExistence type="predicted"/>
<organism evidence="1 2">
    <name type="scientific">Mycena rosella</name>
    <name type="common">Pink bonnet</name>
    <name type="synonym">Agaricus rosellus</name>
    <dbReference type="NCBI Taxonomy" id="1033263"/>
    <lineage>
        <taxon>Eukaryota</taxon>
        <taxon>Fungi</taxon>
        <taxon>Dikarya</taxon>
        <taxon>Basidiomycota</taxon>
        <taxon>Agaricomycotina</taxon>
        <taxon>Agaricomycetes</taxon>
        <taxon>Agaricomycetidae</taxon>
        <taxon>Agaricales</taxon>
        <taxon>Marasmiineae</taxon>
        <taxon>Mycenaceae</taxon>
        <taxon>Mycena</taxon>
    </lineage>
</organism>
<reference evidence="1" key="1">
    <citation type="submission" date="2023-03" db="EMBL/GenBank/DDBJ databases">
        <title>Massive genome expansion in bonnet fungi (Mycena s.s.) driven by repeated elements and novel gene families across ecological guilds.</title>
        <authorList>
            <consortium name="Lawrence Berkeley National Laboratory"/>
            <person name="Harder C.B."/>
            <person name="Miyauchi S."/>
            <person name="Viragh M."/>
            <person name="Kuo A."/>
            <person name="Thoen E."/>
            <person name="Andreopoulos B."/>
            <person name="Lu D."/>
            <person name="Skrede I."/>
            <person name="Drula E."/>
            <person name="Henrissat B."/>
            <person name="Morin E."/>
            <person name="Kohler A."/>
            <person name="Barry K."/>
            <person name="LaButti K."/>
            <person name="Morin E."/>
            <person name="Salamov A."/>
            <person name="Lipzen A."/>
            <person name="Mereny Z."/>
            <person name="Hegedus B."/>
            <person name="Baldrian P."/>
            <person name="Stursova M."/>
            <person name="Weitz H."/>
            <person name="Taylor A."/>
            <person name="Grigoriev I.V."/>
            <person name="Nagy L.G."/>
            <person name="Martin F."/>
            <person name="Kauserud H."/>
        </authorList>
    </citation>
    <scope>NUCLEOTIDE SEQUENCE</scope>
    <source>
        <strain evidence="1">CBHHK067</strain>
    </source>
</reference>
<accession>A0AAD7B039</accession>
<comment type="caution">
    <text evidence="1">The sequence shown here is derived from an EMBL/GenBank/DDBJ whole genome shotgun (WGS) entry which is preliminary data.</text>
</comment>
<name>A0AAD7B039_MYCRO</name>
<dbReference type="AlphaFoldDB" id="A0AAD7B039"/>